<keyword evidence="3" id="KW-1185">Reference proteome</keyword>
<keyword evidence="1" id="KW-0812">Transmembrane</keyword>
<dbReference type="EMBL" id="ASGP02000006">
    <property type="protein sequence ID" value="KAH9501035.1"/>
    <property type="molecule type" value="Genomic_DNA"/>
</dbReference>
<keyword evidence="1" id="KW-1133">Transmembrane helix</keyword>
<protein>
    <submittedName>
        <fullName evidence="2">Uncharacterized protein</fullName>
    </submittedName>
</protein>
<keyword evidence="1" id="KW-0472">Membrane</keyword>
<feature type="transmembrane region" description="Helical" evidence="1">
    <location>
        <begin position="215"/>
        <end position="235"/>
    </location>
</feature>
<feature type="transmembrane region" description="Helical" evidence="1">
    <location>
        <begin position="63"/>
        <end position="84"/>
    </location>
</feature>
<evidence type="ECO:0000256" key="1">
    <source>
        <dbReference type="SAM" id="Phobius"/>
    </source>
</evidence>
<evidence type="ECO:0000313" key="3">
    <source>
        <dbReference type="Proteomes" id="UP000790347"/>
    </source>
</evidence>
<dbReference type="Proteomes" id="UP000790347">
    <property type="component" value="Unassembled WGS sequence"/>
</dbReference>
<feature type="transmembrane region" description="Helical" evidence="1">
    <location>
        <begin position="320"/>
        <end position="339"/>
    </location>
</feature>
<comment type="caution">
    <text evidence="2">The sequence shown here is derived from an EMBL/GenBank/DDBJ whole genome shotgun (WGS) entry which is preliminary data.</text>
</comment>
<feature type="transmembrane region" description="Helical" evidence="1">
    <location>
        <begin position="159"/>
        <end position="181"/>
    </location>
</feature>
<feature type="transmembrane region" description="Helical" evidence="1">
    <location>
        <begin position="104"/>
        <end position="126"/>
    </location>
</feature>
<accession>A0A922L180</accession>
<dbReference type="AlphaFoldDB" id="A0A922L180"/>
<proteinExistence type="predicted"/>
<sequence>MLTRSEWRTLNTISYSKYKKIRIDDILYRGFQYWKIFSFRFDYSLDDYCQKRLVLKYSQFKRVILLMIQAWLAIILQSSLVIWPKSPYLIDPKYTEEILHLQRIDIVFIQTITMFIILECMWFHLFKNIIHYRSFFTNFLVANLPFNTKKLDPESIKYLIHYFAIYSYKVFLFGIINMVIAATYYAFYLYINGQIKTIQLIIVIPIYIIYLRHVVFVICQLFVSINFLVFLIRYLTIKFRRLWKSSHSIVMKKLPSTERNDTIVWNRFHYGYVTLYRETAKFNGTVRSILFYLETISKLSLIMSTIFYSRQKVMGIHNTMAALVILFLFIYTSILYSRVVCMPSYNQQCTIHLSNWLARIQRKRFINRNIRTICKRVVWQQFIKLNLFLETMMENGFGFTCGQVFLVTKYEFFKLLVMNIPFFILLYKKICSID</sequence>
<name>A0A922L180_DERFA</name>
<reference evidence="2" key="1">
    <citation type="submission" date="2013-05" db="EMBL/GenBank/DDBJ databases">
        <authorList>
            <person name="Yim A.K.Y."/>
            <person name="Chan T.F."/>
            <person name="Ji K.M."/>
            <person name="Liu X.Y."/>
            <person name="Zhou J.W."/>
            <person name="Li R.Q."/>
            <person name="Yang K.Y."/>
            <person name="Li J."/>
            <person name="Li M."/>
            <person name="Law P.T.W."/>
            <person name="Wu Y.L."/>
            <person name="Cai Z.L."/>
            <person name="Qin H."/>
            <person name="Bao Y."/>
            <person name="Leung R.K.K."/>
            <person name="Ng P.K.S."/>
            <person name="Zou J."/>
            <person name="Zhong X.J."/>
            <person name="Ran P.X."/>
            <person name="Zhong N.S."/>
            <person name="Liu Z.G."/>
            <person name="Tsui S.K.W."/>
        </authorList>
    </citation>
    <scope>NUCLEOTIDE SEQUENCE</scope>
    <source>
        <strain evidence="2">Derf</strain>
        <tissue evidence="2">Whole organism</tissue>
    </source>
</reference>
<reference evidence="2" key="2">
    <citation type="journal article" date="2022" name="Res Sq">
        <title>Comparative Genomics Reveals Insights into the Divergent Evolution of Astigmatic Mites and Household Pest Adaptations.</title>
        <authorList>
            <person name="Xiong Q."/>
            <person name="Wan A.T.-Y."/>
            <person name="Liu X.-Y."/>
            <person name="Fung C.S.-H."/>
            <person name="Xiao X."/>
            <person name="Malainual N."/>
            <person name="Hou J."/>
            <person name="Wang L."/>
            <person name="Wang M."/>
            <person name="Yang K."/>
            <person name="Cui Y."/>
            <person name="Leung E."/>
            <person name="Nong W."/>
            <person name="Shin S.-K."/>
            <person name="Au S."/>
            <person name="Jeong K.Y."/>
            <person name="Chew F.T."/>
            <person name="Hui J."/>
            <person name="Leung T.F."/>
            <person name="Tungtrongchitr A."/>
            <person name="Zhong N."/>
            <person name="Liu Z."/>
            <person name="Tsui S."/>
        </authorList>
    </citation>
    <scope>NUCLEOTIDE SEQUENCE</scope>
    <source>
        <strain evidence="2">Derf</strain>
        <tissue evidence="2">Whole organism</tissue>
    </source>
</reference>
<organism evidence="2 3">
    <name type="scientific">Dermatophagoides farinae</name>
    <name type="common">American house dust mite</name>
    <dbReference type="NCBI Taxonomy" id="6954"/>
    <lineage>
        <taxon>Eukaryota</taxon>
        <taxon>Metazoa</taxon>
        <taxon>Ecdysozoa</taxon>
        <taxon>Arthropoda</taxon>
        <taxon>Chelicerata</taxon>
        <taxon>Arachnida</taxon>
        <taxon>Acari</taxon>
        <taxon>Acariformes</taxon>
        <taxon>Sarcoptiformes</taxon>
        <taxon>Astigmata</taxon>
        <taxon>Psoroptidia</taxon>
        <taxon>Analgoidea</taxon>
        <taxon>Pyroglyphidae</taxon>
        <taxon>Dermatophagoidinae</taxon>
        <taxon>Dermatophagoides</taxon>
    </lineage>
</organism>
<gene>
    <name evidence="2" type="ORF">DERF_011905</name>
</gene>
<evidence type="ECO:0000313" key="2">
    <source>
        <dbReference type="EMBL" id="KAH9501035.1"/>
    </source>
</evidence>